<keyword evidence="2" id="KW-1185">Reference proteome</keyword>
<dbReference type="PANTHER" id="PTHR33527:SF16">
    <property type="entry name" value="RRM DOMAIN-CONTAINING PROTEIN"/>
    <property type="match status" value="1"/>
</dbReference>
<dbReference type="Gramene" id="QL01p036403:mrna">
    <property type="protein sequence ID" value="QL01p036403:mrna"/>
    <property type="gene ID" value="QL01p036403"/>
</dbReference>
<dbReference type="EnsemblPlants" id="QL01p036403:mrna">
    <property type="protein sequence ID" value="QL01p036403:mrna"/>
    <property type="gene ID" value="QL01p036403"/>
</dbReference>
<dbReference type="AlphaFoldDB" id="A0A7N2KPW6"/>
<name>A0A7N2KPW6_QUELO</name>
<dbReference type="InParanoid" id="A0A7N2KPW6"/>
<sequence length="310" mass="35262">MHWWYTLDQFKAFHNIDIKIYKRLVIDLRLDPNQSKKVVAFWNCLERIGYANFVSVIQPLPDELLRELANETITCLILLDQGCQFYDVDKDLPLMLSLTKPAFSFWFFYQNRQKVISKINAFVTNVCDVAFSDIVPPQPVQSLQLQIGFIQPHQFSNRHEGFPSYTVLEAPSVSVPPNSTNSVRHLLPPATSSARPSPLVPSFHAKDRTLFVTFSKGHHVSKGELQDYITRRYGDCIESIYMKAQPEMGPPQFANVFLRSSSDIERILGAICKEVCSSYFMPFRLKSAATIMRKALNMCSSAIRLGGVGD</sequence>
<protein>
    <submittedName>
        <fullName evidence="1">Uncharacterized protein</fullName>
    </submittedName>
</protein>
<evidence type="ECO:0000313" key="2">
    <source>
        <dbReference type="Proteomes" id="UP000594261"/>
    </source>
</evidence>
<dbReference type="PANTHER" id="PTHR33527">
    <property type="entry name" value="OS07G0274300 PROTEIN"/>
    <property type="match status" value="1"/>
</dbReference>
<proteinExistence type="predicted"/>
<dbReference type="Proteomes" id="UP000594261">
    <property type="component" value="Chromosome 1"/>
</dbReference>
<reference evidence="1 2" key="1">
    <citation type="journal article" date="2016" name="G3 (Bethesda)">
        <title>First Draft Assembly and Annotation of the Genome of a California Endemic Oak Quercus lobata Nee (Fagaceae).</title>
        <authorList>
            <person name="Sork V.L."/>
            <person name="Fitz-Gibbon S.T."/>
            <person name="Puiu D."/>
            <person name="Crepeau M."/>
            <person name="Gugger P.F."/>
            <person name="Sherman R."/>
            <person name="Stevens K."/>
            <person name="Langley C.H."/>
            <person name="Pellegrini M."/>
            <person name="Salzberg S.L."/>
        </authorList>
    </citation>
    <scope>NUCLEOTIDE SEQUENCE [LARGE SCALE GENOMIC DNA]</scope>
    <source>
        <strain evidence="1 2">cv. SW786</strain>
    </source>
</reference>
<dbReference type="OMA" id="GKCVEAI"/>
<dbReference type="EMBL" id="LRBV02000001">
    <property type="status" value="NOT_ANNOTATED_CDS"/>
    <property type="molecule type" value="Genomic_DNA"/>
</dbReference>
<reference evidence="1" key="2">
    <citation type="submission" date="2021-01" db="UniProtKB">
        <authorList>
            <consortium name="EnsemblPlants"/>
        </authorList>
    </citation>
    <scope>IDENTIFICATION</scope>
</reference>
<accession>A0A7N2KPW6</accession>
<organism evidence="1 2">
    <name type="scientific">Quercus lobata</name>
    <name type="common">Valley oak</name>
    <dbReference type="NCBI Taxonomy" id="97700"/>
    <lineage>
        <taxon>Eukaryota</taxon>
        <taxon>Viridiplantae</taxon>
        <taxon>Streptophyta</taxon>
        <taxon>Embryophyta</taxon>
        <taxon>Tracheophyta</taxon>
        <taxon>Spermatophyta</taxon>
        <taxon>Magnoliopsida</taxon>
        <taxon>eudicotyledons</taxon>
        <taxon>Gunneridae</taxon>
        <taxon>Pentapetalae</taxon>
        <taxon>rosids</taxon>
        <taxon>fabids</taxon>
        <taxon>Fagales</taxon>
        <taxon>Fagaceae</taxon>
        <taxon>Quercus</taxon>
    </lineage>
</organism>
<evidence type="ECO:0000313" key="1">
    <source>
        <dbReference type="EnsemblPlants" id="QL01p036403:mrna"/>
    </source>
</evidence>